<evidence type="ECO:0000313" key="2">
    <source>
        <dbReference type="Proteomes" id="UP001201812"/>
    </source>
</evidence>
<dbReference type="AlphaFoldDB" id="A0AAD4MRL1"/>
<dbReference type="Proteomes" id="UP001201812">
    <property type="component" value="Unassembled WGS sequence"/>
</dbReference>
<protein>
    <submittedName>
        <fullName evidence="1">Uncharacterized protein</fullName>
    </submittedName>
</protein>
<accession>A0AAD4MRL1</accession>
<name>A0AAD4MRL1_9BILA</name>
<dbReference type="EMBL" id="JAKKPZ010000119">
    <property type="protein sequence ID" value="KAI1701436.1"/>
    <property type="molecule type" value="Genomic_DNA"/>
</dbReference>
<evidence type="ECO:0000313" key="1">
    <source>
        <dbReference type="EMBL" id="KAI1701436.1"/>
    </source>
</evidence>
<sequence length="67" mass="7763">MNGVVEVLNHDYAGHFVKEEKSHRIFEFVNNNIGMKLKLTTTEKGIFCECEETTVIMDAVEKEEEKE</sequence>
<organism evidence="1 2">
    <name type="scientific">Ditylenchus destructor</name>
    <dbReference type="NCBI Taxonomy" id="166010"/>
    <lineage>
        <taxon>Eukaryota</taxon>
        <taxon>Metazoa</taxon>
        <taxon>Ecdysozoa</taxon>
        <taxon>Nematoda</taxon>
        <taxon>Chromadorea</taxon>
        <taxon>Rhabditida</taxon>
        <taxon>Tylenchina</taxon>
        <taxon>Tylenchomorpha</taxon>
        <taxon>Sphaerularioidea</taxon>
        <taxon>Anguinidae</taxon>
        <taxon>Anguininae</taxon>
        <taxon>Ditylenchus</taxon>
    </lineage>
</organism>
<gene>
    <name evidence="1" type="ORF">DdX_16115</name>
</gene>
<comment type="caution">
    <text evidence="1">The sequence shown here is derived from an EMBL/GenBank/DDBJ whole genome shotgun (WGS) entry which is preliminary data.</text>
</comment>
<reference evidence="1" key="1">
    <citation type="submission" date="2022-01" db="EMBL/GenBank/DDBJ databases">
        <title>Genome Sequence Resource for Two Populations of Ditylenchus destructor, the Migratory Endoparasitic Phytonematode.</title>
        <authorList>
            <person name="Zhang H."/>
            <person name="Lin R."/>
            <person name="Xie B."/>
        </authorList>
    </citation>
    <scope>NUCLEOTIDE SEQUENCE</scope>
    <source>
        <strain evidence="1">BazhouSP</strain>
    </source>
</reference>
<proteinExistence type="predicted"/>
<keyword evidence="2" id="KW-1185">Reference proteome</keyword>